<dbReference type="PANTHER" id="PTHR43333:SF1">
    <property type="entry name" value="D-ISOMER SPECIFIC 2-HYDROXYACID DEHYDROGENASE NAD-BINDING DOMAIN-CONTAINING PROTEIN"/>
    <property type="match status" value="1"/>
</dbReference>
<keyword evidence="5" id="KW-1185">Reference proteome</keyword>
<reference evidence="4 5" key="3">
    <citation type="journal article" date="2008" name="BMC Genomics">
        <title>The genome of the versatile nitrogen fixer Azorhizobium caulinodans ORS571.</title>
        <authorList>
            <person name="Lee KB."/>
            <person name="Backer P.D."/>
            <person name="Aono T."/>
            <person name="Liu CT."/>
            <person name="Suzuki S."/>
            <person name="Suzuki T."/>
            <person name="Kaneko T."/>
            <person name="Yamada M."/>
            <person name="Tabata S."/>
            <person name="Kupfer D.M."/>
            <person name="Najar F.Z."/>
            <person name="Wiley G.B."/>
            <person name="Roe B."/>
            <person name="Binnewies T.T."/>
            <person name="Ussery D.W."/>
            <person name="D'Haeze W."/>
            <person name="Herder J.D."/>
            <person name="Gevers D."/>
            <person name="Vereecke D."/>
            <person name="Holsters M."/>
            <person name="Oyaizu H."/>
        </authorList>
    </citation>
    <scope>NUCLEOTIDE SEQUENCE [LARGE SCALE GENOMIC DNA]</scope>
    <source>
        <strain evidence="5">ATCC 43989 / DSM 5975 / JCM 20966 / LMG 6465 / NBRC 14845 / NCIMB 13405 / ORS 571</strain>
    </source>
</reference>
<dbReference type="Pfam" id="PF02826">
    <property type="entry name" value="2-Hacid_dh_C"/>
    <property type="match status" value="1"/>
</dbReference>
<dbReference type="GO" id="GO:0051287">
    <property type="term" value="F:NAD binding"/>
    <property type="evidence" value="ECO:0007669"/>
    <property type="project" value="InterPro"/>
</dbReference>
<dbReference type="InterPro" id="IPR036291">
    <property type="entry name" value="NAD(P)-bd_dom_sf"/>
</dbReference>
<evidence type="ECO:0000256" key="2">
    <source>
        <dbReference type="ARBA" id="ARBA00023027"/>
    </source>
</evidence>
<dbReference type="Proteomes" id="UP000000270">
    <property type="component" value="Chromosome"/>
</dbReference>
<dbReference type="SUPFAM" id="SSF51735">
    <property type="entry name" value="NAD(P)-binding Rossmann-fold domains"/>
    <property type="match status" value="1"/>
</dbReference>
<evidence type="ECO:0000259" key="3">
    <source>
        <dbReference type="Pfam" id="PF02826"/>
    </source>
</evidence>
<name>A8I6S5_AZOC5</name>
<dbReference type="AlphaFoldDB" id="A8I6S5"/>
<dbReference type="CDD" id="cd12164">
    <property type="entry name" value="GDH_like_2"/>
    <property type="match status" value="1"/>
</dbReference>
<dbReference type="InterPro" id="IPR006140">
    <property type="entry name" value="D-isomer_DH_NAD-bd"/>
</dbReference>
<reference evidence="4 5" key="5">
    <citation type="journal article" date="2010" name="Appl. Environ. Microbiol.">
        <title>phrR-like gene praR of Azorhizobium caulinodans ORS571 is essential for symbiosis with Sesbania rostrata and is involved in expression of reb genes.</title>
        <authorList>
            <person name="Akiba N."/>
            <person name="Aono T."/>
            <person name="Toyazaki H."/>
            <person name="Sato S."/>
            <person name="Oyaizu H."/>
        </authorList>
    </citation>
    <scope>NUCLEOTIDE SEQUENCE [LARGE SCALE GENOMIC DNA]</scope>
    <source>
        <strain evidence="5">ATCC 43989 / DSM 5975 / JCM 20966 / LMG 6465 / NBRC 14845 / NCIMB 13405 / ORS 571</strain>
    </source>
</reference>
<dbReference type="RefSeq" id="WP_012170565.1">
    <property type="nucleotide sequence ID" value="NC_009937.1"/>
</dbReference>
<keyword evidence="1" id="KW-0560">Oxidoreductase</keyword>
<dbReference type="KEGG" id="azc:AZC_2038"/>
<sequence>MAFLFNSDAGRGRIFKAAFASARPDIPFFLSPAEADPARVRYIISWTVPQNLVAYTGLEVLFCVGAGVDHMPIDTLPPHVKVVRMMEDGIVRMMQEYVTLGVLTLHRDIFGYRAQQARAEWTPRAVVRAHERNVGVLGLGMLGKAVLSRLAPFGFQLAGWSRSAHDLPGVTCFHGHGPDGLDAFLARTDILVCLLPLTHETRGFLNGERLRRLRPGAGLVHVGRGPQLDGAALLAALEDGHVSGAVLDVTHPEPLPATSPLWAHPNVMITPHIASVTRPDTAAEVVLENIRRHEAGLDPIGLVDRARGY</sequence>
<reference evidence="4 5" key="1">
    <citation type="journal article" date="2007" name="Appl. Environ. Microbiol.">
        <title>Rhizobial factors required for stem nodule maturation and maintenance in Sesbania rostrata-Azorhizobium caulinodans ORS571 symbiosis.</title>
        <authorList>
            <person name="Suzuki S."/>
            <person name="Aono T."/>
            <person name="Lee KB."/>
            <person name="Suzuki T."/>
            <person name="Liu CT."/>
            <person name="Miwa H."/>
            <person name="Wakao S."/>
            <person name="Iki T."/>
            <person name="Oyaizu H."/>
        </authorList>
    </citation>
    <scope>NUCLEOTIDE SEQUENCE [LARGE SCALE GENOMIC DNA]</scope>
    <source>
        <strain evidence="5">ATCC 43989 / DSM 5975 / JCM 20966 / LMG 6465 / NBRC 14845 / NCIMB 13405 / ORS 571</strain>
    </source>
</reference>
<gene>
    <name evidence="4" type="ordered locus">AZC_2038</name>
</gene>
<proteinExistence type="predicted"/>
<dbReference type="eggNOG" id="COG0111">
    <property type="taxonomic scope" value="Bacteria"/>
</dbReference>
<reference evidence="4 5" key="6">
    <citation type="journal article" date="2011" name="Appl. Environ. Microbiol.">
        <title>Involvement of the azorhizobial chromosome partition gene (parA) in the onset of bacteroid differentiation during Sesbania rostrata stem nodule development.</title>
        <authorList>
            <person name="Liu CT."/>
            <person name="Lee KB."/>
            <person name="Wang YS."/>
            <person name="Peng MH."/>
            <person name="Lee KT."/>
            <person name="Suzuki S."/>
            <person name="Suzuki T."/>
            <person name="Oyaizu H."/>
        </authorList>
    </citation>
    <scope>NUCLEOTIDE SEQUENCE [LARGE SCALE GENOMIC DNA]</scope>
    <source>
        <strain evidence="5">ATCC 43989 / DSM 5975 / JCM 20966 / LMG 6465 / NBRC 14845 / NCIMB 13405 / ORS 571</strain>
    </source>
</reference>
<dbReference type="PANTHER" id="PTHR43333">
    <property type="entry name" value="2-HACID_DH_C DOMAIN-CONTAINING PROTEIN"/>
    <property type="match status" value="1"/>
</dbReference>
<reference evidence="4 5" key="4">
    <citation type="journal article" date="2009" name="Appl. Environ. Microbiol.">
        <title>Comparative genome-wide transcriptional profiling of Azorhizobium caulinodans ORS571 grown under free-living and symbiotic conditions.</title>
        <authorList>
            <person name="Tsukada S."/>
            <person name="Aono T."/>
            <person name="Akiba N."/>
            <person name="Lee KB."/>
            <person name="Liu CT."/>
            <person name="Toyazaki H."/>
            <person name="Oyaizu H."/>
        </authorList>
    </citation>
    <scope>NUCLEOTIDE SEQUENCE [LARGE SCALE GENOMIC DNA]</scope>
    <source>
        <strain evidence="5">ATCC 43989 / DSM 5975 / JCM 20966 / LMG 6465 / NBRC 14845 / NCIMB 13405 / ORS 571</strain>
    </source>
</reference>
<dbReference type="GO" id="GO:0016491">
    <property type="term" value="F:oxidoreductase activity"/>
    <property type="evidence" value="ECO:0007669"/>
    <property type="project" value="UniProtKB-KW"/>
</dbReference>
<evidence type="ECO:0000313" key="5">
    <source>
        <dbReference type="Proteomes" id="UP000000270"/>
    </source>
</evidence>
<accession>A8I6S5</accession>
<protein>
    <submittedName>
        <fullName evidence="4">Phosphoglycerate dehydrogenase</fullName>
    </submittedName>
</protein>
<dbReference type="HOGENOM" id="CLU_019796_1_0_5"/>
<feature type="domain" description="D-isomer specific 2-hydroxyacid dehydrogenase NAD-binding" evidence="3">
    <location>
        <begin position="102"/>
        <end position="274"/>
    </location>
</feature>
<dbReference type="EMBL" id="AP009384">
    <property type="protein sequence ID" value="BAF88036.1"/>
    <property type="molecule type" value="Genomic_DNA"/>
</dbReference>
<dbReference type="Gene3D" id="3.40.50.720">
    <property type="entry name" value="NAD(P)-binding Rossmann-like Domain"/>
    <property type="match status" value="2"/>
</dbReference>
<evidence type="ECO:0000313" key="4">
    <source>
        <dbReference type="EMBL" id="BAF88036.1"/>
    </source>
</evidence>
<organism evidence="4 5">
    <name type="scientific">Azorhizobium caulinodans (strain ATCC 43989 / DSM 5975 / JCM 20966 / LMG 6465 / NBRC 14845 / NCIMB 13405 / ORS 571)</name>
    <dbReference type="NCBI Taxonomy" id="438753"/>
    <lineage>
        <taxon>Bacteria</taxon>
        <taxon>Pseudomonadati</taxon>
        <taxon>Pseudomonadota</taxon>
        <taxon>Alphaproteobacteria</taxon>
        <taxon>Hyphomicrobiales</taxon>
        <taxon>Xanthobacteraceae</taxon>
        <taxon>Azorhizobium</taxon>
    </lineage>
</organism>
<keyword evidence="2" id="KW-0520">NAD</keyword>
<dbReference type="STRING" id="438753.AZC_2038"/>
<evidence type="ECO:0000256" key="1">
    <source>
        <dbReference type="ARBA" id="ARBA00023002"/>
    </source>
</evidence>
<reference evidence="5" key="2">
    <citation type="submission" date="2007-04" db="EMBL/GenBank/DDBJ databases">
        <title>Complete genome sequence of the nitrogen-fixing bacterium Azorhizobium caulinodans ORS571.</title>
        <authorList>
            <person name="Lee K.B."/>
            <person name="Backer P.D."/>
            <person name="Aono T."/>
            <person name="Liu C.T."/>
            <person name="Suzuki S."/>
            <person name="Suzuki T."/>
            <person name="Kaneko T."/>
            <person name="Yamada M."/>
            <person name="Tabata S."/>
            <person name="Kupfer D.M."/>
            <person name="Najar F.Z."/>
            <person name="Wiley G.B."/>
            <person name="Roe B."/>
            <person name="Binnewies T."/>
            <person name="Ussery D."/>
            <person name="Vereecke D."/>
            <person name="Gevers D."/>
            <person name="Holsters M."/>
            <person name="Oyaizu H."/>
        </authorList>
    </citation>
    <scope>NUCLEOTIDE SEQUENCE [LARGE SCALE GENOMIC DNA]</scope>
    <source>
        <strain evidence="5">ATCC 43989 / DSM 5975 / JCM 20966 / LMG 6465 / NBRC 14845 / NCIMB 13405 / ORS 571</strain>
    </source>
</reference>